<evidence type="ECO:0000313" key="2">
    <source>
        <dbReference type="Proteomes" id="UP000271624"/>
    </source>
</evidence>
<comment type="caution">
    <text evidence="1">The sequence shown here is derived from an EMBL/GenBank/DDBJ whole genome shotgun (WGS) entry which is preliminary data.</text>
</comment>
<dbReference type="EMBL" id="RSCL01000003">
    <property type="protein sequence ID" value="RUT08206.1"/>
    <property type="molecule type" value="Genomic_DNA"/>
</dbReference>
<reference evidence="1" key="2">
    <citation type="journal article" date="2019" name="Genome Biol. Evol.">
        <title>Day and night: Metabolic profiles and evolutionary relationships of six axenic non-marine cyanobacteria.</title>
        <authorList>
            <person name="Will S.E."/>
            <person name="Henke P."/>
            <person name="Boedeker C."/>
            <person name="Huang S."/>
            <person name="Brinkmann H."/>
            <person name="Rohde M."/>
            <person name="Jarek M."/>
            <person name="Friedl T."/>
            <person name="Seufert S."/>
            <person name="Schumacher M."/>
            <person name="Overmann J."/>
            <person name="Neumann-Schaal M."/>
            <person name="Petersen J."/>
        </authorList>
    </citation>
    <scope>NUCLEOTIDE SEQUENCE [LARGE SCALE GENOMIC DNA]</scope>
    <source>
        <strain evidence="1">PCC 7102</strain>
    </source>
</reference>
<proteinExistence type="predicted"/>
<accession>A0A3S1CIJ9</accession>
<dbReference type="RefSeq" id="WP_233787724.1">
    <property type="nucleotide sequence ID" value="NZ_RSCL01000003.1"/>
</dbReference>
<protein>
    <submittedName>
        <fullName evidence="1">Uncharacterized protein</fullName>
    </submittedName>
</protein>
<sequence>MTTSTSFGEGKESQILHNLQVTHKQEIERITQTLIQITNLSEETVKPYLNAMLNELLKSKQAELKRPFSETATADEWIAAFDEWVNSHRGFNFPMLSDEDISRESIYGERG</sequence>
<gene>
    <name evidence="1" type="ORF">DSM106972_013740</name>
</gene>
<keyword evidence="2" id="KW-1185">Reference proteome</keyword>
<evidence type="ECO:0000313" key="1">
    <source>
        <dbReference type="EMBL" id="RUT08206.1"/>
    </source>
</evidence>
<dbReference type="AlphaFoldDB" id="A0A3S1CIJ9"/>
<organism evidence="1 2">
    <name type="scientific">Dulcicalothrix desertica PCC 7102</name>
    <dbReference type="NCBI Taxonomy" id="232991"/>
    <lineage>
        <taxon>Bacteria</taxon>
        <taxon>Bacillati</taxon>
        <taxon>Cyanobacteriota</taxon>
        <taxon>Cyanophyceae</taxon>
        <taxon>Nostocales</taxon>
        <taxon>Calotrichaceae</taxon>
        <taxon>Dulcicalothrix</taxon>
    </lineage>
</organism>
<dbReference type="Proteomes" id="UP000271624">
    <property type="component" value="Unassembled WGS sequence"/>
</dbReference>
<name>A0A3S1CIJ9_9CYAN</name>
<reference evidence="1" key="1">
    <citation type="submission" date="2018-12" db="EMBL/GenBank/DDBJ databases">
        <authorList>
            <person name="Will S."/>
            <person name="Neumann-Schaal M."/>
            <person name="Henke P."/>
        </authorList>
    </citation>
    <scope>NUCLEOTIDE SEQUENCE</scope>
    <source>
        <strain evidence="1">PCC 7102</strain>
    </source>
</reference>